<dbReference type="Pfam" id="PF11192">
    <property type="entry name" value="DUF2977"/>
    <property type="match status" value="1"/>
</dbReference>
<reference evidence="1 2" key="1">
    <citation type="submission" date="2017-11" db="EMBL/GenBank/DDBJ databases">
        <title>Genome sequence and genome mining of multiple bioactive secondary metabolites from a deep sea-derived Bacillus siamensis SCSIO 05746.</title>
        <authorList>
            <person name="Pan H.-Q."/>
            <person name="Ju J.-H."/>
        </authorList>
    </citation>
    <scope>NUCLEOTIDE SEQUENCE [LARGE SCALE GENOMIC DNA]</scope>
    <source>
        <strain evidence="1 2">SCSIO 05746</strain>
    </source>
</reference>
<evidence type="ECO:0000313" key="1">
    <source>
        <dbReference type="EMBL" id="AUJ76088.1"/>
    </source>
</evidence>
<organism evidence="1 2">
    <name type="scientific">Bacillus siamensis</name>
    <dbReference type="NCBI Taxonomy" id="659243"/>
    <lineage>
        <taxon>Bacteria</taxon>
        <taxon>Bacillati</taxon>
        <taxon>Bacillota</taxon>
        <taxon>Bacilli</taxon>
        <taxon>Bacillales</taxon>
        <taxon>Bacillaceae</taxon>
        <taxon>Bacillus</taxon>
        <taxon>Bacillus amyloliquefaciens group</taxon>
    </lineage>
</organism>
<dbReference type="KEGG" id="bsia:CWD84_04245"/>
<dbReference type="RefSeq" id="WP_060964334.1">
    <property type="nucleotide sequence ID" value="NZ_CP025001.1"/>
</dbReference>
<dbReference type="AlphaFoldDB" id="A0AAI8HLA6"/>
<accession>A0AAI8HLA6</accession>
<keyword evidence="2" id="KW-1185">Reference proteome</keyword>
<dbReference type="EMBL" id="CP025001">
    <property type="protein sequence ID" value="AUJ76088.1"/>
    <property type="molecule type" value="Genomic_DNA"/>
</dbReference>
<proteinExistence type="predicted"/>
<name>A0AAI8HLA6_9BACI</name>
<protein>
    <submittedName>
        <fullName evidence="1">DUF2977 domain-containing protein</fullName>
    </submittedName>
</protein>
<gene>
    <name evidence="1" type="ORF">CWD84_04245</name>
</gene>
<dbReference type="InterPro" id="IPR021358">
    <property type="entry name" value="DUF2977"/>
</dbReference>
<dbReference type="Proteomes" id="UP000234366">
    <property type="component" value="Chromosome"/>
</dbReference>
<evidence type="ECO:0000313" key="2">
    <source>
        <dbReference type="Proteomes" id="UP000234366"/>
    </source>
</evidence>
<sequence>MQIVLNENNEVAAYALVGELDKAIEISDEFATAEFISNPFRYKLSDGALIINPDYQNPVINDLNTPGPMEQAQEQIVALVQQHITDSQTIKQMQDQIIQLTKAVMTLQKGVKKASRLERQVLPAPHFV</sequence>